<dbReference type="Proteomes" id="UP000735302">
    <property type="component" value="Unassembled WGS sequence"/>
</dbReference>
<keyword evidence="1" id="KW-0732">Signal</keyword>
<sequence length="72" mass="8249">MKIVAFTIFSVLFVSANSNDAESTDWSTLKDAEGPEWYTLKGMFHDTKTILKYNKCLETSTYESYVTYNFGV</sequence>
<proteinExistence type="predicted"/>
<feature type="signal peptide" evidence="1">
    <location>
        <begin position="1"/>
        <end position="16"/>
    </location>
</feature>
<evidence type="ECO:0000313" key="3">
    <source>
        <dbReference type="Proteomes" id="UP000735302"/>
    </source>
</evidence>
<gene>
    <name evidence="2" type="ORF">PoB_000581500</name>
</gene>
<comment type="caution">
    <text evidence="2">The sequence shown here is derived from an EMBL/GenBank/DDBJ whole genome shotgun (WGS) entry which is preliminary data.</text>
</comment>
<name>A0AAV3Y858_9GAST</name>
<protein>
    <submittedName>
        <fullName evidence="2">Uncharacterized protein</fullName>
    </submittedName>
</protein>
<evidence type="ECO:0000256" key="1">
    <source>
        <dbReference type="SAM" id="SignalP"/>
    </source>
</evidence>
<keyword evidence="3" id="KW-1185">Reference proteome</keyword>
<accession>A0AAV3Y858</accession>
<dbReference type="AlphaFoldDB" id="A0AAV3Y858"/>
<reference evidence="2 3" key="1">
    <citation type="journal article" date="2021" name="Elife">
        <title>Chloroplast acquisition without the gene transfer in kleptoplastic sea slugs, Plakobranchus ocellatus.</title>
        <authorList>
            <person name="Maeda T."/>
            <person name="Takahashi S."/>
            <person name="Yoshida T."/>
            <person name="Shimamura S."/>
            <person name="Takaki Y."/>
            <person name="Nagai Y."/>
            <person name="Toyoda A."/>
            <person name="Suzuki Y."/>
            <person name="Arimoto A."/>
            <person name="Ishii H."/>
            <person name="Satoh N."/>
            <person name="Nishiyama T."/>
            <person name="Hasebe M."/>
            <person name="Maruyama T."/>
            <person name="Minagawa J."/>
            <person name="Obokata J."/>
            <person name="Shigenobu S."/>
        </authorList>
    </citation>
    <scope>NUCLEOTIDE SEQUENCE [LARGE SCALE GENOMIC DNA]</scope>
</reference>
<dbReference type="EMBL" id="BLXT01000655">
    <property type="protein sequence ID" value="GFN79309.1"/>
    <property type="molecule type" value="Genomic_DNA"/>
</dbReference>
<evidence type="ECO:0000313" key="2">
    <source>
        <dbReference type="EMBL" id="GFN79309.1"/>
    </source>
</evidence>
<feature type="chain" id="PRO_5043730241" evidence="1">
    <location>
        <begin position="17"/>
        <end position="72"/>
    </location>
</feature>
<organism evidence="2 3">
    <name type="scientific">Plakobranchus ocellatus</name>
    <dbReference type="NCBI Taxonomy" id="259542"/>
    <lineage>
        <taxon>Eukaryota</taxon>
        <taxon>Metazoa</taxon>
        <taxon>Spiralia</taxon>
        <taxon>Lophotrochozoa</taxon>
        <taxon>Mollusca</taxon>
        <taxon>Gastropoda</taxon>
        <taxon>Heterobranchia</taxon>
        <taxon>Euthyneura</taxon>
        <taxon>Panpulmonata</taxon>
        <taxon>Sacoglossa</taxon>
        <taxon>Placobranchoidea</taxon>
        <taxon>Plakobranchidae</taxon>
        <taxon>Plakobranchus</taxon>
    </lineage>
</organism>